<reference evidence="2 3" key="1">
    <citation type="journal article" date="2019" name="PLoS Biol.">
        <title>Sex chromosomes control vertical transmission of feminizing Wolbachia symbionts in an isopod.</title>
        <authorList>
            <person name="Becking T."/>
            <person name="Chebbi M.A."/>
            <person name="Giraud I."/>
            <person name="Moumen B."/>
            <person name="Laverre T."/>
            <person name="Caubet Y."/>
            <person name="Peccoud J."/>
            <person name="Gilbert C."/>
            <person name="Cordaux R."/>
        </authorList>
    </citation>
    <scope>NUCLEOTIDE SEQUENCE [LARGE SCALE GENOMIC DNA]</scope>
    <source>
        <strain evidence="2">ANa2</strain>
        <tissue evidence="2">Whole body excluding digestive tract and cuticle</tissue>
    </source>
</reference>
<evidence type="ECO:0000256" key="1">
    <source>
        <dbReference type="SAM" id="MobiDB-lite"/>
    </source>
</evidence>
<name>A0A5N5SJ15_9CRUS</name>
<feature type="region of interest" description="Disordered" evidence="1">
    <location>
        <begin position="198"/>
        <end position="223"/>
    </location>
</feature>
<keyword evidence="3" id="KW-1185">Reference proteome</keyword>
<comment type="caution">
    <text evidence="2">The sequence shown here is derived from an EMBL/GenBank/DDBJ whole genome shotgun (WGS) entry which is preliminary data.</text>
</comment>
<evidence type="ECO:0000313" key="3">
    <source>
        <dbReference type="Proteomes" id="UP000326759"/>
    </source>
</evidence>
<proteinExistence type="predicted"/>
<dbReference type="AlphaFoldDB" id="A0A5N5SJ15"/>
<evidence type="ECO:0000313" key="2">
    <source>
        <dbReference type="EMBL" id="KAB7494071.1"/>
    </source>
</evidence>
<dbReference type="EMBL" id="SEYY01024513">
    <property type="protein sequence ID" value="KAB7494071.1"/>
    <property type="molecule type" value="Genomic_DNA"/>
</dbReference>
<dbReference type="Proteomes" id="UP000326759">
    <property type="component" value="Unassembled WGS sequence"/>
</dbReference>
<protein>
    <submittedName>
        <fullName evidence="2">Uncharacterized protein</fullName>
    </submittedName>
</protein>
<organism evidence="2 3">
    <name type="scientific">Armadillidium nasatum</name>
    <dbReference type="NCBI Taxonomy" id="96803"/>
    <lineage>
        <taxon>Eukaryota</taxon>
        <taxon>Metazoa</taxon>
        <taxon>Ecdysozoa</taxon>
        <taxon>Arthropoda</taxon>
        <taxon>Crustacea</taxon>
        <taxon>Multicrustacea</taxon>
        <taxon>Malacostraca</taxon>
        <taxon>Eumalacostraca</taxon>
        <taxon>Peracarida</taxon>
        <taxon>Isopoda</taxon>
        <taxon>Oniscidea</taxon>
        <taxon>Crinocheta</taxon>
        <taxon>Armadillidiidae</taxon>
        <taxon>Armadillidium</taxon>
    </lineage>
</organism>
<accession>A0A5N5SJ15</accession>
<feature type="region of interest" description="Disordered" evidence="1">
    <location>
        <begin position="16"/>
        <end position="46"/>
    </location>
</feature>
<gene>
    <name evidence="2" type="ORF">Anas_09554</name>
</gene>
<feature type="compositionally biased region" description="Polar residues" evidence="1">
    <location>
        <begin position="19"/>
        <end position="39"/>
    </location>
</feature>
<feature type="compositionally biased region" description="Polar residues" evidence="1">
    <location>
        <begin position="205"/>
        <end position="223"/>
    </location>
</feature>
<sequence>MLRRSTITVRPRCTAVNDPVSSSTREVSQFSENKTISNESTKERRRAFTRRYSSIPSINKSRTTAKQQRRRSEMLSSIDVLKQNENGLSPISEKNTTNGSVLSAHTKQFSKRTSLIPVVDERKRTNFIPLVAERKRNSLIPLADSRMKEVPQIVLSPPSNNCSDDLNIDRESHEENLLTESFTIDKKDFHTCVKCSSRATKDSETNTTDMNEAQSNISERSQN</sequence>